<dbReference type="Pfam" id="PF13306">
    <property type="entry name" value="LRR_5"/>
    <property type="match status" value="2"/>
</dbReference>
<dbReference type="InterPro" id="IPR053139">
    <property type="entry name" value="Surface_bspA-like"/>
</dbReference>
<protein>
    <submittedName>
        <fullName evidence="6">Leucine-rich repeat protein</fullName>
    </submittedName>
</protein>
<feature type="domain" description="Bacterial repeat" evidence="5">
    <location>
        <begin position="854"/>
        <end position="921"/>
    </location>
</feature>
<feature type="domain" description="Secretion system C-terminal sorting" evidence="4">
    <location>
        <begin position="1111"/>
        <end position="1183"/>
    </location>
</feature>
<dbReference type="PANTHER" id="PTHR45661:SF3">
    <property type="entry name" value="IG-LIKE DOMAIN-CONTAINING PROTEIN"/>
    <property type="match status" value="1"/>
</dbReference>
<name>A0ABV9KW08_9BACT</name>
<reference evidence="7" key="1">
    <citation type="journal article" date="2019" name="Int. J. Syst. Evol. Microbiol.">
        <title>The Global Catalogue of Microorganisms (GCM) 10K type strain sequencing project: providing services to taxonomists for standard genome sequencing and annotation.</title>
        <authorList>
            <consortium name="The Broad Institute Genomics Platform"/>
            <consortium name="The Broad Institute Genome Sequencing Center for Infectious Disease"/>
            <person name="Wu L."/>
            <person name="Ma J."/>
        </authorList>
    </citation>
    <scope>NUCLEOTIDE SEQUENCE [LARGE SCALE GENOMIC DNA]</scope>
    <source>
        <strain evidence="7">CCUG 66188</strain>
    </source>
</reference>
<evidence type="ECO:0000256" key="1">
    <source>
        <dbReference type="SAM" id="MobiDB-lite"/>
    </source>
</evidence>
<dbReference type="RefSeq" id="WP_379996264.1">
    <property type="nucleotide sequence ID" value="NZ_JBHSGN010000069.1"/>
</dbReference>
<dbReference type="Proteomes" id="UP001596023">
    <property type="component" value="Unassembled WGS sequence"/>
</dbReference>
<dbReference type="InterPro" id="IPR044060">
    <property type="entry name" value="Bacterial_rp_domain"/>
</dbReference>
<feature type="domain" description="Cadherin-like beta-sandwich-like" evidence="3">
    <location>
        <begin position="691"/>
        <end position="772"/>
    </location>
</feature>
<evidence type="ECO:0000313" key="6">
    <source>
        <dbReference type="EMBL" id="MFC4674203.1"/>
    </source>
</evidence>
<evidence type="ECO:0000259" key="4">
    <source>
        <dbReference type="Pfam" id="PF18962"/>
    </source>
</evidence>
<gene>
    <name evidence="6" type="ORF">ACFO6W_10885</name>
</gene>
<dbReference type="Pfam" id="PF18998">
    <property type="entry name" value="Flg_new_2"/>
    <property type="match status" value="2"/>
</dbReference>
<organism evidence="6 7">
    <name type="scientific">Dysgonomonas termitidis</name>
    <dbReference type="NCBI Taxonomy" id="1516126"/>
    <lineage>
        <taxon>Bacteria</taxon>
        <taxon>Pseudomonadati</taxon>
        <taxon>Bacteroidota</taxon>
        <taxon>Bacteroidia</taxon>
        <taxon>Bacteroidales</taxon>
        <taxon>Dysgonomonadaceae</taxon>
        <taxon>Dysgonomonas</taxon>
    </lineage>
</organism>
<dbReference type="InterPro" id="IPR026906">
    <property type="entry name" value="LRR_5"/>
</dbReference>
<evidence type="ECO:0000259" key="5">
    <source>
        <dbReference type="Pfam" id="PF18998"/>
    </source>
</evidence>
<keyword evidence="7" id="KW-1185">Reference proteome</keyword>
<dbReference type="InterPro" id="IPR032675">
    <property type="entry name" value="LRR_dom_sf"/>
</dbReference>
<dbReference type="InterPro" id="IPR025883">
    <property type="entry name" value="Cadherin-like_domain"/>
</dbReference>
<sequence length="1185" mass="125782">MKNQTNRRNNFMAAMLLLIALCIATAATAQTWNISDNSTSGNNVTATLSDGTLTIGGTGNMADFDVSAEGNAPWYNSRSAIQTVVIENGVTNIGNTAFRDCANLQWITISEGVKIIGVRAFENCTSLPAVTIPLSVLTIENNAFKNCIGLKSIANLSTIPQSINSNVFQGVTISSIYLATQKETTETYKTANIWKNFKYVEPYVDVDDYLTVGLDGTAYYYEYWDNNHSIIRRLTAYDGVKDVIKMVAEYNQEGIPERILSENIILLIDRNDENKFNIASIYGGEYRSVDNIEINFTTKSSVNVINVKAAASKAVSSILNGIIKHNSADYLLAENTTPSLIGLVTTLINISGIDKGMPDEVKAVYYSFTWAFSMVNMVTSCTSAFVTVVGGPVTWTVGVPLIAKCLWDIRSAYSATMQMGNALSNVDWSWTKVNTNCSVTTMLTGSTLIIGGCGALHASDINKYADRKNEITKVIIENGVTSIGSSAFSGCTGLTTLTLGSGLTSIGSRAFYGCENLSSALNIPAGVTSIGDYAFVNCKKIPSLVVPGSVASVGYDAFQNCVNMQTAKIEAKIIEGSAFSGCTGLTTLTLGSGLTSIGSSAFSGCTGLTTLTLGSGLTSIGSRAFSGCTKLGLMTVNATIPPTISSNTFSGVNTNIPVIVPSPNTYKAAQYWNLFTNFHELGWTPSDNADLSSLTVSQGTLSPGFNVNTTNYTVSVANAVSSIEISTTAAGSSATVTGTGIKQLNVGNNTFNIVVTAENGTTTKTYTVVVTRANPAVYSIGTSSSPSSGGTTSGSGSYTQGTSCTVRATANTGYDFVNWTENSSVVSTNAGYTFTVSAVRNLVANFKLKSYTVSVSANPSAYGMVSGGGNYNHGASRTVMATAKTGYSFANWTENGSVVSTNASYTFTVSAARNLVANFTDTPVVLSGFSLNNGDGIAIFRTVDLTYALSGGIPTHFMASERQDFSGASWRAYDLSALNYTFASDEAGTKTVYTKLKNSRGETAVRNDNIYYKPYHPVNLASFTPNNGLKSAAVRTISLNHVIGDGMPTLYSISENSQEVGQTWLPYNHELSYILSPGNGMKELFFAVSDGTSVSNTLSAKILLDEATIRLYPNPVKDILNIEFISGNPTPTIRVQVYSLAGAMLLEKDSGTPVFSIDLSPCPAGVLLVKVSDGTKTEIHRIIKQ</sequence>
<dbReference type="Pfam" id="PF18962">
    <property type="entry name" value="Por_Secre_tail"/>
    <property type="match status" value="1"/>
</dbReference>
<evidence type="ECO:0000259" key="3">
    <source>
        <dbReference type="Pfam" id="PF12733"/>
    </source>
</evidence>
<proteinExistence type="predicted"/>
<feature type="region of interest" description="Disordered" evidence="1">
    <location>
        <begin position="781"/>
        <end position="801"/>
    </location>
</feature>
<feature type="signal peptide" evidence="2">
    <location>
        <begin position="1"/>
        <end position="29"/>
    </location>
</feature>
<dbReference type="Pfam" id="PF12733">
    <property type="entry name" value="Cadherin-like"/>
    <property type="match status" value="1"/>
</dbReference>
<dbReference type="EMBL" id="JBHSGN010000069">
    <property type="protein sequence ID" value="MFC4674203.1"/>
    <property type="molecule type" value="Genomic_DNA"/>
</dbReference>
<dbReference type="InterPro" id="IPR026444">
    <property type="entry name" value="Secre_tail"/>
</dbReference>
<evidence type="ECO:0000313" key="7">
    <source>
        <dbReference type="Proteomes" id="UP001596023"/>
    </source>
</evidence>
<dbReference type="NCBIfam" id="TIGR04183">
    <property type="entry name" value="Por_Secre_tail"/>
    <property type="match status" value="1"/>
</dbReference>
<feature type="domain" description="Bacterial repeat" evidence="5">
    <location>
        <begin position="783"/>
        <end position="849"/>
    </location>
</feature>
<feature type="chain" id="PRO_5046242001" evidence="2">
    <location>
        <begin position="30"/>
        <end position="1185"/>
    </location>
</feature>
<comment type="caution">
    <text evidence="6">The sequence shown here is derived from an EMBL/GenBank/DDBJ whole genome shotgun (WGS) entry which is preliminary data.</text>
</comment>
<evidence type="ECO:0000256" key="2">
    <source>
        <dbReference type="SAM" id="SignalP"/>
    </source>
</evidence>
<keyword evidence="2" id="KW-0732">Signal</keyword>
<dbReference type="Gene3D" id="3.40.50.12480">
    <property type="match status" value="1"/>
</dbReference>
<dbReference type="PANTHER" id="PTHR45661">
    <property type="entry name" value="SURFACE ANTIGEN"/>
    <property type="match status" value="1"/>
</dbReference>
<dbReference type="Gene3D" id="3.80.10.10">
    <property type="entry name" value="Ribonuclease Inhibitor"/>
    <property type="match status" value="3"/>
</dbReference>
<dbReference type="SUPFAM" id="SSF52058">
    <property type="entry name" value="L domain-like"/>
    <property type="match status" value="2"/>
</dbReference>
<accession>A0ABV9KW08</accession>